<keyword evidence="2" id="KW-0472">Membrane</keyword>
<protein>
    <submittedName>
        <fullName evidence="5">Tim44-like domain-containing protein</fullName>
    </submittedName>
</protein>
<proteinExistence type="predicted"/>
<feature type="region of interest" description="Disordered" evidence="1">
    <location>
        <begin position="35"/>
        <end position="61"/>
    </location>
</feature>
<feature type="domain" description="Tim44-like" evidence="4">
    <location>
        <begin position="159"/>
        <end position="288"/>
    </location>
</feature>
<keyword evidence="6" id="KW-1185">Reference proteome</keyword>
<reference evidence="6" key="1">
    <citation type="journal article" date="2019" name="Int. J. Syst. Evol. Microbiol.">
        <title>The Global Catalogue of Microorganisms (GCM) 10K type strain sequencing project: providing services to taxonomists for standard genome sequencing and annotation.</title>
        <authorList>
            <consortium name="The Broad Institute Genomics Platform"/>
            <consortium name="The Broad Institute Genome Sequencing Center for Infectious Disease"/>
            <person name="Wu L."/>
            <person name="Ma J."/>
        </authorList>
    </citation>
    <scope>NUCLEOTIDE SEQUENCE [LARGE SCALE GENOMIC DNA]</scope>
    <source>
        <strain evidence="6">JCM 32226</strain>
    </source>
</reference>
<evidence type="ECO:0000313" key="6">
    <source>
        <dbReference type="Proteomes" id="UP001501321"/>
    </source>
</evidence>
<keyword evidence="2" id="KW-0812">Transmembrane</keyword>
<dbReference type="Gene3D" id="3.10.450.240">
    <property type="match status" value="1"/>
</dbReference>
<feature type="compositionally biased region" description="Polar residues" evidence="1">
    <location>
        <begin position="134"/>
        <end position="150"/>
    </location>
</feature>
<evidence type="ECO:0000256" key="2">
    <source>
        <dbReference type="SAM" id="Phobius"/>
    </source>
</evidence>
<dbReference type="PANTHER" id="PTHR41542:SF1">
    <property type="entry name" value="BLL5807 PROTEIN"/>
    <property type="match status" value="1"/>
</dbReference>
<dbReference type="RefSeq" id="WP_345012231.1">
    <property type="nucleotide sequence ID" value="NZ_BAABFC010000012.1"/>
</dbReference>
<dbReference type="InterPro" id="IPR032710">
    <property type="entry name" value="NTF2-like_dom_sf"/>
</dbReference>
<gene>
    <name evidence="5" type="ORF">GCM10023095_18110</name>
</gene>
<organism evidence="5 6">
    <name type="scientific">Pseudaeromonas paramecii</name>
    <dbReference type="NCBI Taxonomy" id="2138166"/>
    <lineage>
        <taxon>Bacteria</taxon>
        <taxon>Pseudomonadati</taxon>
        <taxon>Pseudomonadota</taxon>
        <taxon>Gammaproteobacteria</taxon>
        <taxon>Aeromonadales</taxon>
        <taxon>Aeromonadaceae</taxon>
        <taxon>Pseudaeromonas</taxon>
    </lineage>
</organism>
<evidence type="ECO:0000256" key="1">
    <source>
        <dbReference type="SAM" id="MobiDB-lite"/>
    </source>
</evidence>
<dbReference type="Proteomes" id="UP001501321">
    <property type="component" value="Unassembled WGS sequence"/>
</dbReference>
<dbReference type="PANTHER" id="PTHR41542">
    <property type="entry name" value="BLL5807 PROTEIN"/>
    <property type="match status" value="1"/>
</dbReference>
<dbReference type="InterPro" id="IPR007379">
    <property type="entry name" value="Tim44-like_dom"/>
</dbReference>
<feature type="chain" id="PRO_5045117399" evidence="3">
    <location>
        <begin position="26"/>
        <end position="289"/>
    </location>
</feature>
<evidence type="ECO:0000313" key="5">
    <source>
        <dbReference type="EMBL" id="GAA4498893.1"/>
    </source>
</evidence>
<sequence>MKKWFSLVAVLLVTLSLGLATTAEAAKFGGSKSFGKSYRTAPSQPKAQTVNSSKPTVAPQRNKSGLMGGLLGGLLAGGLFAWLLGSGAFEGLQIMDMLLMAGIAFVLFKLFRSMTQKRQQAMSPAYGAPAGSFGQPQSFEPAHSQSFESNQTAAGGTTTQDGVPFELPPGFDAQAFVNEARDHYRQLQQAWNKNDLAKIAEYVSPELLAALQAERAQHPGEQFTEVQFVDAELVRAQYDSQQAELSVRFSGRYRDGQSQQEFPIQEIWHLERRLDEPGRPWIIVGLEEA</sequence>
<comment type="caution">
    <text evidence="5">The sequence shown here is derived from an EMBL/GenBank/DDBJ whole genome shotgun (WGS) entry which is preliminary data.</text>
</comment>
<accession>A0ABP8Q7X8</accession>
<feature type="region of interest" description="Disordered" evidence="1">
    <location>
        <begin position="122"/>
        <end position="164"/>
    </location>
</feature>
<feature type="compositionally biased region" description="Low complexity" evidence="1">
    <location>
        <begin position="151"/>
        <end position="160"/>
    </location>
</feature>
<evidence type="ECO:0000256" key="3">
    <source>
        <dbReference type="SAM" id="SignalP"/>
    </source>
</evidence>
<dbReference type="EMBL" id="BAABFC010000012">
    <property type="protein sequence ID" value="GAA4498893.1"/>
    <property type="molecule type" value="Genomic_DNA"/>
</dbReference>
<feature type="transmembrane region" description="Helical" evidence="2">
    <location>
        <begin position="65"/>
        <end position="85"/>
    </location>
</feature>
<feature type="signal peptide" evidence="3">
    <location>
        <begin position="1"/>
        <end position="25"/>
    </location>
</feature>
<dbReference type="SUPFAM" id="SSF54427">
    <property type="entry name" value="NTF2-like"/>
    <property type="match status" value="1"/>
</dbReference>
<feature type="transmembrane region" description="Helical" evidence="2">
    <location>
        <begin position="97"/>
        <end position="114"/>
    </location>
</feature>
<dbReference type="Pfam" id="PF04280">
    <property type="entry name" value="Tim44"/>
    <property type="match status" value="1"/>
</dbReference>
<feature type="compositionally biased region" description="Polar residues" evidence="1">
    <location>
        <begin position="40"/>
        <end position="61"/>
    </location>
</feature>
<keyword evidence="3" id="KW-0732">Signal</keyword>
<dbReference type="SMART" id="SM00978">
    <property type="entry name" value="Tim44"/>
    <property type="match status" value="1"/>
</dbReference>
<keyword evidence="2" id="KW-1133">Transmembrane helix</keyword>
<name>A0ABP8Q7X8_9GAMM</name>
<evidence type="ECO:0000259" key="4">
    <source>
        <dbReference type="SMART" id="SM00978"/>
    </source>
</evidence>